<organism evidence="2 3">
    <name type="scientific">Sneathiella chinensis</name>
    <dbReference type="NCBI Taxonomy" id="349750"/>
    <lineage>
        <taxon>Bacteria</taxon>
        <taxon>Pseudomonadati</taxon>
        <taxon>Pseudomonadota</taxon>
        <taxon>Alphaproteobacteria</taxon>
        <taxon>Sneathiellales</taxon>
        <taxon>Sneathiellaceae</taxon>
        <taxon>Sneathiella</taxon>
    </lineage>
</organism>
<comment type="caution">
    <text evidence="2">The sequence shown here is derived from an EMBL/GenBank/DDBJ whole genome shotgun (WGS) entry which is preliminary data.</text>
</comment>
<proteinExistence type="predicted"/>
<name>A0ABQ5U4K9_9PROT</name>
<dbReference type="InterPro" id="IPR001296">
    <property type="entry name" value="Glyco_trans_1"/>
</dbReference>
<evidence type="ECO:0000259" key="1">
    <source>
        <dbReference type="Pfam" id="PF00534"/>
    </source>
</evidence>
<reference evidence="2" key="1">
    <citation type="journal article" date="2014" name="Int. J. Syst. Evol. Microbiol.">
        <title>Complete genome of a new Firmicutes species belonging to the dominant human colonic microbiota ('Ruminococcus bicirculans') reveals two chromosomes and a selective capacity to utilize plant glucans.</title>
        <authorList>
            <consortium name="NISC Comparative Sequencing Program"/>
            <person name="Wegmann U."/>
            <person name="Louis P."/>
            <person name="Goesmann A."/>
            <person name="Henrissat B."/>
            <person name="Duncan S.H."/>
            <person name="Flint H.J."/>
        </authorList>
    </citation>
    <scope>NUCLEOTIDE SEQUENCE</scope>
    <source>
        <strain evidence="2">NBRC 103408</strain>
    </source>
</reference>
<dbReference type="CDD" id="cd03801">
    <property type="entry name" value="GT4_PimA-like"/>
    <property type="match status" value="1"/>
</dbReference>
<sequence>MDVFGQAENAAIYYEREGFSTDGNRLLGRQSAGESFLKGFVQHGDVDRLYCYTDHPGKFEAFKQQVRAWGADCPPQTWINPLTAGGLEQAGCLFYSGPGIGNFAWQRRHVGPNRYSLCGLTHTISSMEVMQAFGDFAIAPVEPWDALICTSRSVRKTVTHVLEEWADYLERRNGGEVRLPVQLPVIPLGINCDDFGHPPDGERDSFVRSFRARHGIGEGDVVFLYVGRLSSHAKAHPLPLYQALEKAARRTDRNIHLVQAGWFASRAIEDQFVKGAARFCPSVNCIFLDGRKPDIRKHIWHVADVFTSLSDNIQETFGITPVEAMAAGLPVVVSDWDGYRETVRDGVDGLLVPTSLPGAGHGRDLAYRYLVGVDGYDRFVGQVSLFTDVETEAAANAYLSLIENPDLRRKMGSAGARRARETFDWKVIIRAYQDLWAELASRRRAAADPSPKVYQVNPVPLMQDPFALFENYPTHLLTARTRIKGKPREEGRAADYLSSSLGNGVAHLLPKAEVLDKMLDHLRTAGVMSAGELGALYSLGESKSVRIVGWLLKMGLVQRVDDGEPTAPDQ</sequence>
<dbReference type="EMBL" id="BSNF01000006">
    <property type="protein sequence ID" value="GLQ06658.1"/>
    <property type="molecule type" value="Genomic_DNA"/>
</dbReference>
<dbReference type="PANTHER" id="PTHR12526:SF584">
    <property type="entry name" value="GLYCOSYLTRANSFERASE"/>
    <property type="match status" value="1"/>
</dbReference>
<dbReference type="Pfam" id="PF00534">
    <property type="entry name" value="Glycos_transf_1"/>
    <property type="match status" value="1"/>
</dbReference>
<dbReference type="SUPFAM" id="SSF53756">
    <property type="entry name" value="UDP-Glycosyltransferase/glycogen phosphorylase"/>
    <property type="match status" value="1"/>
</dbReference>
<feature type="domain" description="Glycosyl transferase family 1" evidence="1">
    <location>
        <begin position="210"/>
        <end position="355"/>
    </location>
</feature>
<evidence type="ECO:0000313" key="2">
    <source>
        <dbReference type="EMBL" id="GLQ06658.1"/>
    </source>
</evidence>
<gene>
    <name evidence="2" type="ORF">GCM10007924_18790</name>
</gene>
<accession>A0ABQ5U4K9</accession>
<dbReference type="Gene3D" id="3.40.50.2000">
    <property type="entry name" value="Glycogen Phosphorylase B"/>
    <property type="match status" value="1"/>
</dbReference>
<evidence type="ECO:0000313" key="3">
    <source>
        <dbReference type="Proteomes" id="UP001161409"/>
    </source>
</evidence>
<keyword evidence="3" id="KW-1185">Reference proteome</keyword>
<protein>
    <recommendedName>
        <fullName evidence="1">Glycosyl transferase family 1 domain-containing protein</fullName>
    </recommendedName>
</protein>
<dbReference type="RefSeq" id="WP_169560803.1">
    <property type="nucleotide sequence ID" value="NZ_BSNF01000006.1"/>
</dbReference>
<reference evidence="2" key="2">
    <citation type="submission" date="2023-01" db="EMBL/GenBank/DDBJ databases">
        <title>Draft genome sequence of Sneathiella chinensis strain NBRC 103408.</title>
        <authorList>
            <person name="Sun Q."/>
            <person name="Mori K."/>
        </authorList>
    </citation>
    <scope>NUCLEOTIDE SEQUENCE</scope>
    <source>
        <strain evidence="2">NBRC 103408</strain>
    </source>
</reference>
<dbReference type="PANTHER" id="PTHR12526">
    <property type="entry name" value="GLYCOSYLTRANSFERASE"/>
    <property type="match status" value="1"/>
</dbReference>
<dbReference type="Proteomes" id="UP001161409">
    <property type="component" value="Unassembled WGS sequence"/>
</dbReference>